<evidence type="ECO:0000313" key="4">
    <source>
        <dbReference type="Proteomes" id="UP001161247"/>
    </source>
</evidence>
<feature type="coiled-coil region" evidence="1">
    <location>
        <begin position="95"/>
        <end position="125"/>
    </location>
</feature>
<keyword evidence="1" id="KW-0175">Coiled coil</keyword>
<name>A0AAV1CUP6_OLDCO</name>
<keyword evidence="4" id="KW-1185">Reference proteome</keyword>
<sequence>MAVSKAGNFFAFGYPNFDSVIQRYLDVKATEAAAGESSESPETSVTSVLQQESHSDSESTDVDEDMISLALSLAPPEVRKENRRKAEEDRALGDIHVEEMTLDELQKLNDRMEDLKKKIADRANDIRFGSVKN</sequence>
<dbReference type="AlphaFoldDB" id="A0AAV1CUP6"/>
<evidence type="ECO:0000256" key="2">
    <source>
        <dbReference type="SAM" id="MobiDB-lite"/>
    </source>
</evidence>
<dbReference type="EMBL" id="OX459120">
    <property type="protein sequence ID" value="CAI9099106.1"/>
    <property type="molecule type" value="Genomic_DNA"/>
</dbReference>
<accession>A0AAV1CUP6</accession>
<evidence type="ECO:0000313" key="3">
    <source>
        <dbReference type="EMBL" id="CAI9099106.1"/>
    </source>
</evidence>
<dbReference type="Proteomes" id="UP001161247">
    <property type="component" value="Chromosome 3"/>
</dbReference>
<proteinExistence type="predicted"/>
<feature type="compositionally biased region" description="Low complexity" evidence="2">
    <location>
        <begin position="30"/>
        <end position="48"/>
    </location>
</feature>
<gene>
    <name evidence="3" type="ORF">OLC1_LOCUS9187</name>
</gene>
<protein>
    <submittedName>
        <fullName evidence="3">OLC1v1035877C1</fullName>
    </submittedName>
</protein>
<reference evidence="3" key="1">
    <citation type="submission" date="2023-03" db="EMBL/GenBank/DDBJ databases">
        <authorList>
            <person name="Julca I."/>
        </authorList>
    </citation>
    <scope>NUCLEOTIDE SEQUENCE</scope>
</reference>
<feature type="region of interest" description="Disordered" evidence="2">
    <location>
        <begin position="30"/>
        <end position="64"/>
    </location>
</feature>
<organism evidence="3 4">
    <name type="scientific">Oldenlandia corymbosa var. corymbosa</name>
    <dbReference type="NCBI Taxonomy" id="529605"/>
    <lineage>
        <taxon>Eukaryota</taxon>
        <taxon>Viridiplantae</taxon>
        <taxon>Streptophyta</taxon>
        <taxon>Embryophyta</taxon>
        <taxon>Tracheophyta</taxon>
        <taxon>Spermatophyta</taxon>
        <taxon>Magnoliopsida</taxon>
        <taxon>eudicotyledons</taxon>
        <taxon>Gunneridae</taxon>
        <taxon>Pentapetalae</taxon>
        <taxon>asterids</taxon>
        <taxon>lamiids</taxon>
        <taxon>Gentianales</taxon>
        <taxon>Rubiaceae</taxon>
        <taxon>Rubioideae</taxon>
        <taxon>Spermacoceae</taxon>
        <taxon>Hedyotis-Oldenlandia complex</taxon>
        <taxon>Oldenlandia</taxon>
    </lineage>
</organism>
<evidence type="ECO:0000256" key="1">
    <source>
        <dbReference type="SAM" id="Coils"/>
    </source>
</evidence>